<dbReference type="InterPro" id="IPR050101">
    <property type="entry name" value="CinA"/>
</dbReference>
<feature type="domain" description="MoaB/Mog" evidence="2">
    <location>
        <begin position="4"/>
        <end position="170"/>
    </location>
</feature>
<reference evidence="3 4" key="1">
    <citation type="submission" date="2018-07" db="EMBL/GenBank/DDBJ databases">
        <title>Genomic Encyclopedia of Type Strains, Phase IV (KMG-IV): sequencing the most valuable type-strain genomes for metagenomic binning, comparative biology and taxonomic classification.</title>
        <authorList>
            <person name="Goeker M."/>
        </authorList>
    </citation>
    <scope>NUCLEOTIDE SEQUENCE [LARGE SCALE GENOMIC DNA]</scope>
    <source>
        <strain evidence="3 4">DSM 21410</strain>
    </source>
</reference>
<dbReference type="NCBIfam" id="TIGR00177">
    <property type="entry name" value="molyb_syn"/>
    <property type="match status" value="1"/>
</dbReference>
<dbReference type="Pfam" id="PF18146">
    <property type="entry name" value="CinA_KH"/>
    <property type="match status" value="1"/>
</dbReference>
<dbReference type="InterPro" id="IPR008136">
    <property type="entry name" value="CinA_C"/>
</dbReference>
<proteinExistence type="inferred from homology"/>
<dbReference type="InterPro" id="IPR036425">
    <property type="entry name" value="MoaB/Mog-like_dom_sf"/>
</dbReference>
<dbReference type="InterPro" id="IPR041424">
    <property type="entry name" value="CinA_KH"/>
</dbReference>
<dbReference type="EMBL" id="QPJS01000001">
    <property type="protein sequence ID" value="RCX04779.1"/>
    <property type="molecule type" value="Genomic_DNA"/>
</dbReference>
<dbReference type="AlphaFoldDB" id="A0A369A682"/>
<comment type="similarity">
    <text evidence="1">Belongs to the CinA family.</text>
</comment>
<dbReference type="PIRSF" id="PIRSF006728">
    <property type="entry name" value="CinA"/>
    <property type="match status" value="1"/>
</dbReference>
<protein>
    <recommendedName>
        <fullName evidence="1">CinA-like protein</fullName>
    </recommendedName>
</protein>
<comment type="caution">
    <text evidence="3">The sequence shown here is derived from an EMBL/GenBank/DDBJ whole genome shotgun (WGS) entry which is preliminary data.</text>
</comment>
<dbReference type="InterPro" id="IPR008135">
    <property type="entry name" value="Competence-induced_CinA"/>
</dbReference>
<dbReference type="HAMAP" id="MF_00226_B">
    <property type="entry name" value="CinA_B"/>
    <property type="match status" value="1"/>
</dbReference>
<dbReference type="CDD" id="cd00885">
    <property type="entry name" value="cinA"/>
    <property type="match status" value="1"/>
</dbReference>
<evidence type="ECO:0000256" key="1">
    <source>
        <dbReference type="HAMAP-Rule" id="MF_00226"/>
    </source>
</evidence>
<organism evidence="3 4">
    <name type="scientific">Schleiferia thermophila</name>
    <dbReference type="NCBI Taxonomy" id="884107"/>
    <lineage>
        <taxon>Bacteria</taxon>
        <taxon>Pseudomonadati</taxon>
        <taxon>Bacteroidota</taxon>
        <taxon>Flavobacteriia</taxon>
        <taxon>Flavobacteriales</taxon>
        <taxon>Schleiferiaceae</taxon>
        <taxon>Schleiferia</taxon>
    </lineage>
</organism>
<evidence type="ECO:0000259" key="2">
    <source>
        <dbReference type="SMART" id="SM00852"/>
    </source>
</evidence>
<dbReference type="PANTHER" id="PTHR13939">
    <property type="entry name" value="NICOTINAMIDE-NUCLEOTIDE AMIDOHYDROLASE PNCC"/>
    <property type="match status" value="1"/>
</dbReference>
<dbReference type="NCBIfam" id="NF001813">
    <property type="entry name" value="PRK00549.1"/>
    <property type="match status" value="1"/>
</dbReference>
<gene>
    <name evidence="3" type="ORF">DES35_10149</name>
</gene>
<name>A0A369A682_9FLAO</name>
<evidence type="ECO:0000313" key="4">
    <source>
        <dbReference type="Proteomes" id="UP000253517"/>
    </source>
</evidence>
<dbReference type="Pfam" id="PF00994">
    <property type="entry name" value="MoCF_biosynth"/>
    <property type="match status" value="1"/>
</dbReference>
<sequence>MLAEIITIGDELLIGQVIDTNSAWIAQKLNESGVEVIQRRAIGDNRDEIFRALDSIHPDTKLVILTGGLGPTRDDITKKTLAEYFGQELIFHEETLRHITNIFTKLDREVNELNASQAWLPSGCTPLKNMYGTAPGMQFEKNGVYYFSLPGVPYEMKALFESYIQPFIREKLTPDYQIVHAVFHTQGIPESILAKRLENWELNLPPQLKLAYLPSAGAVRLRLTARGKKNEDLKAILDAQSKKLRELLGADLYAEGDEPLEVVVGKLLKTNHKTLALAESCTGGYISHLITSVPGSSAYYMGGVVAYDYMAKEVALGVNHDDIVNFGAVSSQVVIQMADGARSVFNTDYALSASGIAGPDGGTPEKPVGTVWIGIATPTETRAYLFRFGNDRMRNIRKTALAALNLLRRSLNSLDLDDIDLPDLKSIVVSKREKMAN</sequence>
<dbReference type="NCBIfam" id="TIGR00200">
    <property type="entry name" value="cinA_nterm"/>
    <property type="match status" value="1"/>
</dbReference>
<dbReference type="Proteomes" id="UP000253517">
    <property type="component" value="Unassembled WGS sequence"/>
</dbReference>
<evidence type="ECO:0000313" key="3">
    <source>
        <dbReference type="EMBL" id="RCX04779.1"/>
    </source>
</evidence>
<dbReference type="InterPro" id="IPR036653">
    <property type="entry name" value="CinA-like_C"/>
</dbReference>
<accession>A0A369A682</accession>
<dbReference type="PANTHER" id="PTHR13939:SF0">
    <property type="entry name" value="NMN AMIDOHYDROLASE-LIKE PROTEIN YFAY"/>
    <property type="match status" value="1"/>
</dbReference>
<dbReference type="SMART" id="SM00852">
    <property type="entry name" value="MoCF_biosynth"/>
    <property type="match status" value="1"/>
</dbReference>
<keyword evidence="4" id="KW-1185">Reference proteome</keyword>
<dbReference type="Pfam" id="PF02464">
    <property type="entry name" value="CinA"/>
    <property type="match status" value="1"/>
</dbReference>
<dbReference type="SUPFAM" id="SSF53218">
    <property type="entry name" value="Molybdenum cofactor biosynthesis proteins"/>
    <property type="match status" value="1"/>
</dbReference>
<dbReference type="Gene3D" id="3.40.980.10">
    <property type="entry name" value="MoaB/Mog-like domain"/>
    <property type="match status" value="1"/>
</dbReference>
<dbReference type="RefSeq" id="WP_084180185.1">
    <property type="nucleotide sequence ID" value="NZ_BHZF01000001.1"/>
</dbReference>
<dbReference type="NCBIfam" id="TIGR00199">
    <property type="entry name" value="PncC_domain"/>
    <property type="match status" value="1"/>
</dbReference>
<dbReference type="InterPro" id="IPR001453">
    <property type="entry name" value="MoaB/Mog_dom"/>
</dbReference>
<dbReference type="Gene3D" id="3.90.950.20">
    <property type="entry name" value="CinA-like"/>
    <property type="match status" value="1"/>
</dbReference>
<dbReference type="SUPFAM" id="SSF142433">
    <property type="entry name" value="CinA-like"/>
    <property type="match status" value="1"/>
</dbReference>